<evidence type="ECO:0000256" key="5">
    <source>
        <dbReference type="ARBA" id="ARBA00022946"/>
    </source>
</evidence>
<keyword evidence="8" id="KW-0472">Membrane</keyword>
<organism evidence="11 12">
    <name type="scientific">Penicillium brasilianum</name>
    <dbReference type="NCBI Taxonomy" id="104259"/>
    <lineage>
        <taxon>Eukaryota</taxon>
        <taxon>Fungi</taxon>
        <taxon>Dikarya</taxon>
        <taxon>Ascomycota</taxon>
        <taxon>Pezizomycotina</taxon>
        <taxon>Eurotiomycetes</taxon>
        <taxon>Eurotiomycetidae</taxon>
        <taxon>Eurotiales</taxon>
        <taxon>Aspergillaceae</taxon>
        <taxon>Penicillium</taxon>
    </lineage>
</organism>
<dbReference type="AlphaFoldDB" id="A0A0F7TDJ1"/>
<keyword evidence="4" id="KW-0999">Mitochondrion inner membrane</keyword>
<dbReference type="Proteomes" id="UP000042958">
    <property type="component" value="Unassembled WGS sequence"/>
</dbReference>
<dbReference type="GO" id="GO:0000001">
    <property type="term" value="P:mitochondrion inheritance"/>
    <property type="evidence" value="ECO:0007669"/>
    <property type="project" value="InterPro"/>
</dbReference>
<name>A0A0F7TDJ1_PENBI</name>
<keyword evidence="7" id="KW-0496">Mitochondrion</keyword>
<keyword evidence="5" id="KW-0809">Transit peptide</keyword>
<gene>
    <name evidence="11" type="ORF">PMG11_00859</name>
</gene>
<evidence type="ECO:0000256" key="10">
    <source>
        <dbReference type="SAM" id="MobiDB-lite"/>
    </source>
</evidence>
<feature type="region of interest" description="Disordered" evidence="10">
    <location>
        <begin position="107"/>
        <end position="162"/>
    </location>
</feature>
<evidence type="ECO:0000256" key="7">
    <source>
        <dbReference type="ARBA" id="ARBA00023128"/>
    </source>
</evidence>
<keyword evidence="12" id="KW-1185">Reference proteome</keyword>
<proteinExistence type="inferred from homology"/>
<comment type="similarity">
    <text evidence="2">Belongs to the MDM31/MDM32 family.</text>
</comment>
<evidence type="ECO:0000256" key="9">
    <source>
        <dbReference type="ARBA" id="ARBA00025191"/>
    </source>
</evidence>
<dbReference type="EMBL" id="CDHK01000001">
    <property type="protein sequence ID" value="CEJ54555.1"/>
    <property type="molecule type" value="Genomic_DNA"/>
</dbReference>
<evidence type="ECO:0000313" key="11">
    <source>
        <dbReference type="EMBL" id="CEJ54555.1"/>
    </source>
</evidence>
<evidence type="ECO:0000256" key="8">
    <source>
        <dbReference type="ARBA" id="ARBA00023136"/>
    </source>
</evidence>
<keyword evidence="3" id="KW-0812">Transmembrane</keyword>
<evidence type="ECO:0000256" key="2">
    <source>
        <dbReference type="ARBA" id="ARBA00005687"/>
    </source>
</evidence>
<dbReference type="InterPro" id="IPR012571">
    <property type="entry name" value="Mdm31/Mdm32"/>
</dbReference>
<dbReference type="GO" id="GO:0005743">
    <property type="term" value="C:mitochondrial inner membrane"/>
    <property type="evidence" value="ECO:0007669"/>
    <property type="project" value="UniProtKB-SubCell"/>
</dbReference>
<feature type="compositionally biased region" description="Low complexity" evidence="10">
    <location>
        <begin position="138"/>
        <end position="152"/>
    </location>
</feature>
<keyword evidence="6" id="KW-1133">Transmembrane helix</keyword>
<evidence type="ECO:0000256" key="4">
    <source>
        <dbReference type="ARBA" id="ARBA00022792"/>
    </source>
</evidence>
<evidence type="ECO:0000256" key="3">
    <source>
        <dbReference type="ARBA" id="ARBA00022692"/>
    </source>
</evidence>
<comment type="function">
    <text evidence="9">Involved in the organization of the mitochondrial membranes and the global structure of the mitochondria. Also required for mitochondrial distribution and mobility as well as for the maintenance of mitochondrial DNA nucleoids structures.</text>
</comment>
<evidence type="ECO:0000256" key="6">
    <source>
        <dbReference type="ARBA" id="ARBA00022989"/>
    </source>
</evidence>
<dbReference type="PANTHER" id="PTHR31068">
    <property type="entry name" value="MITOCHONDRIAL DISTRIBUTION AND MORPHOLOGY PROTEIN 31"/>
    <property type="match status" value="1"/>
</dbReference>
<dbReference type="PANTHER" id="PTHR31068:SF0">
    <property type="entry name" value="MITOCHONDRIAL DISTRIBUTION AND MORPHOLOGY PROTEIN 31"/>
    <property type="match status" value="1"/>
</dbReference>
<dbReference type="GO" id="GO:0007005">
    <property type="term" value="P:mitochondrion organization"/>
    <property type="evidence" value="ECO:0007669"/>
    <property type="project" value="InterPro"/>
</dbReference>
<reference evidence="12" key="1">
    <citation type="journal article" date="2015" name="Genome Announc.">
        <title>Draft genome sequence of the fungus Penicillium brasilianum MG11.</title>
        <authorList>
            <person name="Horn F."/>
            <person name="Linde J."/>
            <person name="Mattern D.J."/>
            <person name="Walther G."/>
            <person name="Guthke R."/>
            <person name="Brakhage A.A."/>
            <person name="Valiante V."/>
        </authorList>
    </citation>
    <scope>NUCLEOTIDE SEQUENCE [LARGE SCALE GENOMIC DNA]</scope>
    <source>
        <strain evidence="12">MG11</strain>
    </source>
</reference>
<evidence type="ECO:0000256" key="1">
    <source>
        <dbReference type="ARBA" id="ARBA00004273"/>
    </source>
</evidence>
<evidence type="ECO:0000313" key="12">
    <source>
        <dbReference type="Proteomes" id="UP000042958"/>
    </source>
</evidence>
<comment type="subcellular location">
    <subcellularLocation>
        <location evidence="1">Mitochondrion inner membrane</location>
    </subcellularLocation>
</comment>
<sequence length="700" mass="78256">MSANFGRRLYAHIWESAHPFLGRIRPTRVPGPDSPSRNAFDSIFAHRRLSAPSGKPTQLTRRFASGGLLVLVSSSSTAAETSAACIIPSKKLTSQYIWKRALHTPNDRLREGASSNASKSPKDDEHTQKVQKTDDLTSQSSQSSRSNASQDSPPATSSSTPLHRHHLMDRLPHMPHLHRPTKEELLSAATGFWSRLRVRFKWFSIRSVRPFSLDEIAALFSWVLLGHVVWVVVGTTTFFSLLILAINTVFAQETLAGWVGNYLTKSSGVKVVFESAIVPKWSGGVISFKNVFVSRRPGQGSGYVSKGSPTTAAAAAAAAARGENGSEDSSAVLEDEEDTNYTQFDLSIETVNVTLSFTKWLNGKGPLRDVEVKGIRGVVDRRHVWWPAEDLDPLSYRHEHNPGDFEIDSFKMHDVLVSIYQPDNFRPFSVSIFSCDLPQLRKQWLFYDFLSANMMSGSFDNSLFTIHPRQTHGFTGARVEDGMEDGKPSPWKKHNRIRVDGLNIDHLNRGVQGPFSWIYEGTVDIVADIMLPAENDESIAKVMADFYDRLEATVTSNQYSETLSQRSQKDPESLSEADKRFLAMDLRVHLNNVRAVVPIFTRDLSYINNALIRPIVAYINSKRTFIPINCRLVKRASDFDGSWTIFDSGLMDDLSAATYDAFARDVVDDEARKRRFKKVGFWSLQLAAQAIFMGMAGNIA</sequence>
<dbReference type="Pfam" id="PF08118">
    <property type="entry name" value="MDM31_MDM32"/>
    <property type="match status" value="1"/>
</dbReference>
<feature type="compositionally biased region" description="Basic and acidic residues" evidence="10">
    <location>
        <begin position="120"/>
        <end position="135"/>
    </location>
</feature>
<dbReference type="OrthoDB" id="17678at2759"/>
<dbReference type="STRING" id="104259.A0A0F7TDJ1"/>
<accession>A0A0F7TDJ1</accession>
<protein>
    <submittedName>
        <fullName evidence="11">Putative Mitochondrion biogenesis protein</fullName>
    </submittedName>
</protein>